<evidence type="ECO:0000259" key="6">
    <source>
        <dbReference type="Pfam" id="PF13873"/>
    </source>
</evidence>
<comment type="function">
    <text evidence="5">Involved in transvection phenomena (= synapsis-dependent gene expression), where the synaptic pairing of chromosomes carrying genes with which zeste interacts influences the expression of these genes. Zeste binds to DNA and stimulates transcription from a nearby promoter.</text>
</comment>
<dbReference type="AlphaFoldDB" id="A0A1Y1LJ83"/>
<evidence type="ECO:0000256" key="2">
    <source>
        <dbReference type="ARBA" id="ARBA00016807"/>
    </source>
</evidence>
<keyword evidence="3" id="KW-0805">Transcription regulation</keyword>
<reference evidence="7" key="1">
    <citation type="journal article" date="2016" name="Sci. Rep.">
        <title>Molecular characterization of firefly nuptial gifts: a multi-omics approach sheds light on postcopulatory sexual selection.</title>
        <authorList>
            <person name="Al-Wathiqui N."/>
            <person name="Fallon T.R."/>
            <person name="South A."/>
            <person name="Weng J.K."/>
            <person name="Lewis S.M."/>
        </authorList>
    </citation>
    <scope>NUCLEOTIDE SEQUENCE</scope>
</reference>
<feature type="domain" description="Myb/SANT-like DNA-binding" evidence="6">
    <location>
        <begin position="9"/>
        <end position="86"/>
    </location>
</feature>
<protein>
    <recommendedName>
        <fullName evidence="2">Regulatory protein zeste</fullName>
    </recommendedName>
</protein>
<evidence type="ECO:0000313" key="7">
    <source>
        <dbReference type="EMBL" id="JAV72941.1"/>
    </source>
</evidence>
<dbReference type="InterPro" id="IPR028002">
    <property type="entry name" value="Myb_DNA-bind_5"/>
</dbReference>
<organism evidence="7">
    <name type="scientific">Photinus pyralis</name>
    <name type="common">Common eastern firefly</name>
    <name type="synonym">Lampyris pyralis</name>
    <dbReference type="NCBI Taxonomy" id="7054"/>
    <lineage>
        <taxon>Eukaryota</taxon>
        <taxon>Metazoa</taxon>
        <taxon>Ecdysozoa</taxon>
        <taxon>Arthropoda</taxon>
        <taxon>Hexapoda</taxon>
        <taxon>Insecta</taxon>
        <taxon>Pterygota</taxon>
        <taxon>Neoptera</taxon>
        <taxon>Endopterygota</taxon>
        <taxon>Coleoptera</taxon>
        <taxon>Polyphaga</taxon>
        <taxon>Elateriformia</taxon>
        <taxon>Elateroidea</taxon>
        <taxon>Lampyridae</taxon>
        <taxon>Lampyrinae</taxon>
        <taxon>Photinus</taxon>
    </lineage>
</organism>
<evidence type="ECO:0000256" key="1">
    <source>
        <dbReference type="ARBA" id="ARBA00011764"/>
    </source>
</evidence>
<comment type="subunit">
    <text evidence="1">Self-associates forming complexes of several hundred monomers.</text>
</comment>
<keyword evidence="4" id="KW-0804">Transcription</keyword>
<dbReference type="EMBL" id="GEZM01055776">
    <property type="protein sequence ID" value="JAV72942.1"/>
    <property type="molecule type" value="Transcribed_RNA"/>
</dbReference>
<evidence type="ECO:0000256" key="5">
    <source>
        <dbReference type="ARBA" id="ARBA00025466"/>
    </source>
</evidence>
<evidence type="ECO:0000256" key="3">
    <source>
        <dbReference type="ARBA" id="ARBA00023015"/>
    </source>
</evidence>
<dbReference type="EMBL" id="GEZM01055777">
    <property type="protein sequence ID" value="JAV72941.1"/>
    <property type="molecule type" value="Transcribed_RNA"/>
</dbReference>
<proteinExistence type="predicted"/>
<evidence type="ECO:0000256" key="4">
    <source>
        <dbReference type="ARBA" id="ARBA00023163"/>
    </source>
</evidence>
<accession>A0A1Y1LJ83</accession>
<name>A0A1Y1LJ83_PHOPY</name>
<sequence>MAAKSSRKRATKTSEEQLLEYLRLMEEDVVFRTRTMNPTLESDDYIEAKWIKLASTLNSCNSGPELSVNEWKTRFNNYKNTTRAKYRKKKDDMNRTGGGPATEPKLTDLEERLLDVWGRVVLTGSKKVKVAEGLQLYTPEEEVEVDDEIVNPETVIQNAEIVIDDHNNLINVRGLAGDLDGDDSTSQVHG</sequence>
<dbReference type="Pfam" id="PF13873">
    <property type="entry name" value="Myb_DNA-bind_5"/>
    <property type="match status" value="1"/>
</dbReference>